<dbReference type="CDD" id="cd00085">
    <property type="entry name" value="HNHc"/>
    <property type="match status" value="1"/>
</dbReference>
<dbReference type="InterPro" id="IPR052892">
    <property type="entry name" value="NA-targeting_endonuclease"/>
</dbReference>
<dbReference type="GO" id="GO:0003676">
    <property type="term" value="F:nucleic acid binding"/>
    <property type="evidence" value="ECO:0007669"/>
    <property type="project" value="InterPro"/>
</dbReference>
<dbReference type="InterPro" id="IPR003615">
    <property type="entry name" value="HNH_nuc"/>
</dbReference>
<keyword evidence="2" id="KW-0540">Nuclease</keyword>
<dbReference type="Proteomes" id="UP000284120">
    <property type="component" value="Unassembled WGS sequence"/>
</dbReference>
<dbReference type="RefSeq" id="WP_113646149.1">
    <property type="nucleotide sequence ID" value="NZ_QMHN01000001.1"/>
</dbReference>
<sequence length="262" mass="31129">MQKFSEFKFISTYNIAAGVREKIISNEPEEYISDFFEPRYQEQQYLKPSKTTLLHDYIEQEFSLGIEYMTKHLAYEESIEELVFYLDNYRVPYLSYAEFLSEHNYYTDAEPDEFQYEYSLFLEKLVIQKISPFISDEVFSILFRDRKLLMEFNKLLAETVVKIKFVDFPKLLAKDGFVIRCSYWPEWVRRALMYRDQGSCAICLNDISGLLKVNFDKAIDHIVPLKLGGTNDITNLQILCEACNLKKLDHTIQTSEMYSRYF</sequence>
<accession>A0A443Z2A2</accession>
<feature type="domain" description="HNH nuclease" evidence="1">
    <location>
        <begin position="187"/>
        <end position="245"/>
    </location>
</feature>
<dbReference type="PANTHER" id="PTHR33877:SF1">
    <property type="entry name" value="TYPE IV METHYL-DIRECTED RESTRICTION ENZYME ECOKMCRA"/>
    <property type="match status" value="1"/>
</dbReference>
<organism evidence="2 3">
    <name type="scientific">Pedobacter chitinilyticus</name>
    <dbReference type="NCBI Taxonomy" id="2233776"/>
    <lineage>
        <taxon>Bacteria</taxon>
        <taxon>Pseudomonadati</taxon>
        <taxon>Bacteroidota</taxon>
        <taxon>Sphingobacteriia</taxon>
        <taxon>Sphingobacteriales</taxon>
        <taxon>Sphingobacteriaceae</taxon>
        <taxon>Pedobacter</taxon>
    </lineage>
</organism>
<dbReference type="OrthoDB" id="799835at2"/>
<dbReference type="EMBL" id="SAYW01000001">
    <property type="protein sequence ID" value="RWU10661.1"/>
    <property type="molecule type" value="Genomic_DNA"/>
</dbReference>
<keyword evidence="3" id="KW-1185">Reference proteome</keyword>
<gene>
    <name evidence="2" type="ORF">DPV69_04800</name>
</gene>
<dbReference type="SMART" id="SM00507">
    <property type="entry name" value="HNHc"/>
    <property type="match status" value="1"/>
</dbReference>
<dbReference type="Pfam" id="PF01844">
    <property type="entry name" value="HNH"/>
    <property type="match status" value="1"/>
</dbReference>
<dbReference type="PANTHER" id="PTHR33877">
    <property type="entry name" value="SLL1193 PROTEIN"/>
    <property type="match status" value="1"/>
</dbReference>
<name>A0A443Z2A2_9SPHI</name>
<comment type="caution">
    <text evidence="2">The sequence shown here is derived from an EMBL/GenBank/DDBJ whole genome shotgun (WGS) entry which is preliminary data.</text>
</comment>
<dbReference type="AlphaFoldDB" id="A0A443Z2A2"/>
<keyword evidence="2" id="KW-0255">Endonuclease</keyword>
<dbReference type="GO" id="GO:0008270">
    <property type="term" value="F:zinc ion binding"/>
    <property type="evidence" value="ECO:0007669"/>
    <property type="project" value="InterPro"/>
</dbReference>
<reference evidence="2 3" key="1">
    <citation type="submission" date="2018-06" db="EMBL/GenBank/DDBJ databases">
        <title>Pedobacter endophyticus sp. nov., an endophytic bacterium isolated from a leaf of Triticum aestivum.</title>
        <authorList>
            <person name="Zhang L."/>
        </authorList>
    </citation>
    <scope>NUCLEOTIDE SEQUENCE [LARGE SCALE GENOMIC DNA]</scope>
    <source>
        <strain evidence="2 3">CM134L-2</strain>
    </source>
</reference>
<protein>
    <submittedName>
        <fullName evidence="2">HNH endonuclease</fullName>
    </submittedName>
</protein>
<dbReference type="Gene3D" id="1.10.30.50">
    <property type="match status" value="1"/>
</dbReference>
<dbReference type="GO" id="GO:0004519">
    <property type="term" value="F:endonuclease activity"/>
    <property type="evidence" value="ECO:0007669"/>
    <property type="project" value="UniProtKB-KW"/>
</dbReference>
<evidence type="ECO:0000313" key="2">
    <source>
        <dbReference type="EMBL" id="RWU10661.1"/>
    </source>
</evidence>
<dbReference type="InterPro" id="IPR002711">
    <property type="entry name" value="HNH"/>
</dbReference>
<evidence type="ECO:0000259" key="1">
    <source>
        <dbReference type="SMART" id="SM00507"/>
    </source>
</evidence>
<evidence type="ECO:0000313" key="3">
    <source>
        <dbReference type="Proteomes" id="UP000284120"/>
    </source>
</evidence>
<proteinExistence type="predicted"/>
<keyword evidence="2" id="KW-0378">Hydrolase</keyword>